<organism evidence="5 6">
    <name type="scientific">Arenicella chitinivorans</name>
    <dbReference type="NCBI Taxonomy" id="1329800"/>
    <lineage>
        <taxon>Bacteria</taxon>
        <taxon>Pseudomonadati</taxon>
        <taxon>Pseudomonadota</taxon>
        <taxon>Gammaproteobacteria</taxon>
        <taxon>Arenicellales</taxon>
        <taxon>Arenicellaceae</taxon>
        <taxon>Arenicella</taxon>
    </lineage>
</organism>
<dbReference type="RefSeq" id="WP_189402872.1">
    <property type="nucleotide sequence ID" value="NZ_BMXA01000009.1"/>
</dbReference>
<dbReference type="Proteomes" id="UP000614811">
    <property type="component" value="Unassembled WGS sequence"/>
</dbReference>
<dbReference type="PROSITE" id="PS01124">
    <property type="entry name" value="HTH_ARAC_FAMILY_2"/>
    <property type="match status" value="1"/>
</dbReference>
<keyword evidence="6" id="KW-1185">Reference proteome</keyword>
<reference evidence="5" key="1">
    <citation type="journal article" date="2014" name="Int. J. Syst. Evol. Microbiol.">
        <title>Complete genome sequence of Corynebacterium casei LMG S-19264T (=DSM 44701T), isolated from a smear-ripened cheese.</title>
        <authorList>
            <consortium name="US DOE Joint Genome Institute (JGI-PGF)"/>
            <person name="Walter F."/>
            <person name="Albersmeier A."/>
            <person name="Kalinowski J."/>
            <person name="Ruckert C."/>
        </authorList>
    </citation>
    <scope>NUCLEOTIDE SEQUENCE</scope>
    <source>
        <strain evidence="5">KCTC 12711</strain>
    </source>
</reference>
<dbReference type="Pfam" id="PF12833">
    <property type="entry name" value="HTH_18"/>
    <property type="match status" value="1"/>
</dbReference>
<protein>
    <recommendedName>
        <fullName evidence="4">HTH araC/xylS-type domain-containing protein</fullName>
    </recommendedName>
</protein>
<evidence type="ECO:0000256" key="1">
    <source>
        <dbReference type="ARBA" id="ARBA00023015"/>
    </source>
</evidence>
<dbReference type="InterPro" id="IPR018060">
    <property type="entry name" value="HTH_AraC"/>
</dbReference>
<dbReference type="EMBL" id="BMXA01000009">
    <property type="protein sequence ID" value="GHA20934.1"/>
    <property type="molecule type" value="Genomic_DNA"/>
</dbReference>
<accession>A0A918VSR1</accession>
<evidence type="ECO:0000313" key="6">
    <source>
        <dbReference type="Proteomes" id="UP000614811"/>
    </source>
</evidence>
<gene>
    <name evidence="5" type="ORF">GCM10008090_33580</name>
</gene>
<sequence length="274" mass="30377">MTSIITVDFYQEHPVSETSQRFVNKVWSLNNREAADPVGPKYLLPNGCFNFAVLQGGDAKVSTVHGYYELKPGLYLCSQMTGKVELTLGAFSHATLVQLHAWSLASFLSIDLGQFTDQVTSVKQVPNQLGVSPDLNSGISASNLVLEVNQFFDDLGSTPRVGLIESVCRQVLDCVGEGSVKSLADEHQVSVRKLQMDFKQAIGLTLKQYMNIVRLRAAVDSLTDESKSERNISRVAMQHNYFDQTHFNKSFKKVVQMTPLAFDESGFLLSEKSD</sequence>
<dbReference type="GO" id="GO:0043565">
    <property type="term" value="F:sequence-specific DNA binding"/>
    <property type="evidence" value="ECO:0007669"/>
    <property type="project" value="InterPro"/>
</dbReference>
<dbReference type="InterPro" id="IPR018062">
    <property type="entry name" value="HTH_AraC-typ_CS"/>
</dbReference>
<keyword evidence="1" id="KW-0805">Transcription regulation</keyword>
<name>A0A918VSR1_9GAMM</name>
<dbReference type="InterPro" id="IPR050204">
    <property type="entry name" value="AraC_XylS_family_regulators"/>
</dbReference>
<proteinExistence type="predicted"/>
<evidence type="ECO:0000256" key="3">
    <source>
        <dbReference type="ARBA" id="ARBA00023163"/>
    </source>
</evidence>
<keyword evidence="3" id="KW-0804">Transcription</keyword>
<dbReference type="Gene3D" id="1.10.10.60">
    <property type="entry name" value="Homeodomain-like"/>
    <property type="match status" value="1"/>
</dbReference>
<feature type="domain" description="HTH araC/xylS-type" evidence="4">
    <location>
        <begin position="179"/>
        <end position="265"/>
    </location>
</feature>
<evidence type="ECO:0000256" key="2">
    <source>
        <dbReference type="ARBA" id="ARBA00023125"/>
    </source>
</evidence>
<evidence type="ECO:0000259" key="4">
    <source>
        <dbReference type="PROSITE" id="PS01124"/>
    </source>
</evidence>
<reference evidence="5" key="2">
    <citation type="submission" date="2020-09" db="EMBL/GenBank/DDBJ databases">
        <authorList>
            <person name="Sun Q."/>
            <person name="Kim S."/>
        </authorList>
    </citation>
    <scope>NUCLEOTIDE SEQUENCE</scope>
    <source>
        <strain evidence="5">KCTC 12711</strain>
    </source>
</reference>
<keyword evidence="2" id="KW-0238">DNA-binding</keyword>
<evidence type="ECO:0000313" key="5">
    <source>
        <dbReference type="EMBL" id="GHA20934.1"/>
    </source>
</evidence>
<dbReference type="PROSITE" id="PS00041">
    <property type="entry name" value="HTH_ARAC_FAMILY_1"/>
    <property type="match status" value="1"/>
</dbReference>
<dbReference type="PANTHER" id="PTHR46796">
    <property type="entry name" value="HTH-TYPE TRANSCRIPTIONAL ACTIVATOR RHAS-RELATED"/>
    <property type="match status" value="1"/>
</dbReference>
<dbReference type="InterPro" id="IPR009057">
    <property type="entry name" value="Homeodomain-like_sf"/>
</dbReference>
<dbReference type="GO" id="GO:0003700">
    <property type="term" value="F:DNA-binding transcription factor activity"/>
    <property type="evidence" value="ECO:0007669"/>
    <property type="project" value="InterPro"/>
</dbReference>
<comment type="caution">
    <text evidence="5">The sequence shown here is derived from an EMBL/GenBank/DDBJ whole genome shotgun (WGS) entry which is preliminary data.</text>
</comment>
<dbReference type="AlphaFoldDB" id="A0A918VSR1"/>
<dbReference type="SUPFAM" id="SSF46689">
    <property type="entry name" value="Homeodomain-like"/>
    <property type="match status" value="1"/>
</dbReference>
<dbReference type="SMART" id="SM00342">
    <property type="entry name" value="HTH_ARAC"/>
    <property type="match status" value="1"/>
</dbReference>
<dbReference type="PANTHER" id="PTHR46796:SF13">
    <property type="entry name" value="HTH-TYPE TRANSCRIPTIONAL ACTIVATOR RHAS"/>
    <property type="match status" value="1"/>
</dbReference>